<dbReference type="Proteomes" id="UP000265566">
    <property type="component" value="Chromosome 6"/>
</dbReference>
<reference evidence="1" key="1">
    <citation type="journal article" date="2018" name="Nat. Plants">
        <title>Whole-genome landscape of Medicago truncatula symbiotic genes.</title>
        <authorList>
            <person name="Pecrix Y."/>
            <person name="Gamas P."/>
            <person name="Carrere S."/>
        </authorList>
    </citation>
    <scope>NUCLEOTIDE SEQUENCE</scope>
    <source>
        <tissue evidence="1">Leaves</tissue>
    </source>
</reference>
<proteinExistence type="predicted"/>
<protein>
    <submittedName>
        <fullName evidence="1">Uncharacterized protein</fullName>
    </submittedName>
</protein>
<dbReference type="AlphaFoldDB" id="A0A396HFF7"/>
<evidence type="ECO:0000313" key="1">
    <source>
        <dbReference type="EMBL" id="RHN50025.1"/>
    </source>
</evidence>
<name>A0A396HFF7_MEDTR</name>
<dbReference type="Gramene" id="rna34273">
    <property type="protein sequence ID" value="RHN50025.1"/>
    <property type="gene ID" value="gene34273"/>
</dbReference>
<organism evidence="1">
    <name type="scientific">Medicago truncatula</name>
    <name type="common">Barrel medic</name>
    <name type="synonym">Medicago tribuloides</name>
    <dbReference type="NCBI Taxonomy" id="3880"/>
    <lineage>
        <taxon>Eukaryota</taxon>
        <taxon>Viridiplantae</taxon>
        <taxon>Streptophyta</taxon>
        <taxon>Embryophyta</taxon>
        <taxon>Tracheophyta</taxon>
        <taxon>Spermatophyta</taxon>
        <taxon>Magnoliopsida</taxon>
        <taxon>eudicotyledons</taxon>
        <taxon>Gunneridae</taxon>
        <taxon>Pentapetalae</taxon>
        <taxon>rosids</taxon>
        <taxon>fabids</taxon>
        <taxon>Fabales</taxon>
        <taxon>Fabaceae</taxon>
        <taxon>Papilionoideae</taxon>
        <taxon>50 kb inversion clade</taxon>
        <taxon>NPAAA clade</taxon>
        <taxon>Hologalegina</taxon>
        <taxon>IRL clade</taxon>
        <taxon>Trifolieae</taxon>
        <taxon>Medicago</taxon>
    </lineage>
</organism>
<sequence length="41" mass="4758">MRKKKNGSMFKLFCKEMFVTKLHVKNTNKKNIACENHSGVS</sequence>
<comment type="caution">
    <text evidence="1">The sequence shown here is derived from an EMBL/GenBank/DDBJ whole genome shotgun (WGS) entry which is preliminary data.</text>
</comment>
<dbReference type="EMBL" id="PSQE01000006">
    <property type="protein sequence ID" value="RHN50025.1"/>
    <property type="molecule type" value="Genomic_DNA"/>
</dbReference>
<gene>
    <name evidence="1" type="ORF">MtrunA17_Chr6g0452961</name>
</gene>
<accession>A0A396HFF7</accession>